<dbReference type="PANTHER" id="PTHR30302:SF1">
    <property type="entry name" value="HYDROGENASE 2 MATURATION PROTEASE"/>
    <property type="match status" value="1"/>
</dbReference>
<dbReference type="OrthoDB" id="9808862at2"/>
<proteinExistence type="inferred from homology"/>
<dbReference type="InterPro" id="IPR000671">
    <property type="entry name" value="Peptidase_A31"/>
</dbReference>
<dbReference type="GO" id="GO:0008047">
    <property type="term" value="F:enzyme activator activity"/>
    <property type="evidence" value="ECO:0007669"/>
    <property type="project" value="InterPro"/>
</dbReference>
<gene>
    <name evidence="5" type="ORF">ABW22_08440</name>
</gene>
<evidence type="ECO:0000256" key="2">
    <source>
        <dbReference type="ARBA" id="ARBA00022670"/>
    </source>
</evidence>
<evidence type="ECO:0008006" key="7">
    <source>
        <dbReference type="Google" id="ProtNLM"/>
    </source>
</evidence>
<dbReference type="PATRIC" id="fig|36861.3.peg.1341"/>
<keyword evidence="6" id="KW-1185">Reference proteome</keyword>
<keyword evidence="2" id="KW-0645">Protease</keyword>
<evidence type="ECO:0000256" key="1">
    <source>
        <dbReference type="ARBA" id="ARBA00006814"/>
    </source>
</evidence>
<name>A0A106BPR1_THIDE</name>
<comment type="caution">
    <text evidence="5">The sequence shown here is derived from an EMBL/GenBank/DDBJ whole genome shotgun (WGS) entry which is preliminary data.</text>
</comment>
<organism evidence="5 6">
    <name type="scientific">Thiobacillus denitrificans</name>
    <dbReference type="NCBI Taxonomy" id="36861"/>
    <lineage>
        <taxon>Bacteria</taxon>
        <taxon>Pseudomonadati</taxon>
        <taxon>Pseudomonadota</taxon>
        <taxon>Betaproteobacteria</taxon>
        <taxon>Nitrosomonadales</taxon>
        <taxon>Thiobacillaceae</taxon>
        <taxon>Thiobacillus</taxon>
    </lineage>
</organism>
<sequence length="155" mass="16558">MSRVRIFGIGSSSGDDQAGWLTIDALLAAGLQCDDAMVIEKLDRPGANLIPLLDNTAWVILVDAMQGSGPAGRIQRFDQKDWPRYTKGLSTHGFGVIDALSLARELGRLPSRIDLYRIEIGSANPGEQAGDDIQAAAQQLARCIAADLIATLLQA</sequence>
<dbReference type="NCBIfam" id="TIGR00072">
    <property type="entry name" value="hydrog_prot"/>
    <property type="match status" value="1"/>
</dbReference>
<accession>A0A106BPR1</accession>
<dbReference type="AlphaFoldDB" id="A0A106BPR1"/>
<evidence type="ECO:0000256" key="4">
    <source>
        <dbReference type="ARBA" id="ARBA00022801"/>
    </source>
</evidence>
<dbReference type="PANTHER" id="PTHR30302">
    <property type="entry name" value="HYDROGENASE 1 MATURATION PROTEASE"/>
    <property type="match status" value="1"/>
</dbReference>
<comment type="similarity">
    <text evidence="1">Belongs to the peptidase A31 family.</text>
</comment>
<evidence type="ECO:0000313" key="5">
    <source>
        <dbReference type="EMBL" id="KVW96058.1"/>
    </source>
</evidence>
<evidence type="ECO:0000256" key="3">
    <source>
        <dbReference type="ARBA" id="ARBA00022750"/>
    </source>
</evidence>
<dbReference type="GO" id="GO:0004190">
    <property type="term" value="F:aspartic-type endopeptidase activity"/>
    <property type="evidence" value="ECO:0007669"/>
    <property type="project" value="UniProtKB-KW"/>
</dbReference>
<keyword evidence="3" id="KW-0064">Aspartyl protease</keyword>
<keyword evidence="4" id="KW-0378">Hydrolase</keyword>
<dbReference type="GO" id="GO:0016485">
    <property type="term" value="P:protein processing"/>
    <property type="evidence" value="ECO:0007669"/>
    <property type="project" value="TreeGrafter"/>
</dbReference>
<protein>
    <recommendedName>
        <fullName evidence="7">Hydrogenase maturation protease</fullName>
    </recommendedName>
</protein>
<dbReference type="Pfam" id="PF01750">
    <property type="entry name" value="HycI"/>
    <property type="match status" value="1"/>
</dbReference>
<dbReference type="CDD" id="cd00518">
    <property type="entry name" value="H2MP"/>
    <property type="match status" value="1"/>
</dbReference>
<dbReference type="SUPFAM" id="SSF53163">
    <property type="entry name" value="HybD-like"/>
    <property type="match status" value="1"/>
</dbReference>
<evidence type="ECO:0000313" key="6">
    <source>
        <dbReference type="Proteomes" id="UP000064243"/>
    </source>
</evidence>
<dbReference type="InterPro" id="IPR023430">
    <property type="entry name" value="Pept_HybD-like_dom_sf"/>
</dbReference>
<dbReference type="Proteomes" id="UP000064243">
    <property type="component" value="Unassembled WGS sequence"/>
</dbReference>
<dbReference type="Gene3D" id="3.40.50.1450">
    <property type="entry name" value="HybD-like"/>
    <property type="match status" value="1"/>
</dbReference>
<dbReference type="EMBL" id="LDUG01000021">
    <property type="protein sequence ID" value="KVW96058.1"/>
    <property type="molecule type" value="Genomic_DNA"/>
</dbReference>
<reference evidence="5 6" key="1">
    <citation type="journal article" date="2015" name="Appl. Environ. Microbiol.">
        <title>Aerobic and Anaerobic Thiosulfate Oxidation by a Cold-Adapted, Subglacial Chemoautotroph.</title>
        <authorList>
            <person name="Harrold Z.R."/>
            <person name="Skidmore M.L."/>
            <person name="Hamilton T.L."/>
            <person name="Desch L."/>
            <person name="Amada K."/>
            <person name="van Gelder W."/>
            <person name="Glover K."/>
            <person name="Roden E.E."/>
            <person name="Boyd E.S."/>
        </authorList>
    </citation>
    <scope>NUCLEOTIDE SEQUENCE [LARGE SCALE GENOMIC DNA]</scope>
    <source>
        <strain evidence="5 6">RG</strain>
    </source>
</reference>